<dbReference type="GO" id="GO:0003682">
    <property type="term" value="F:chromatin binding"/>
    <property type="evidence" value="ECO:0007669"/>
    <property type="project" value="TreeGrafter"/>
</dbReference>
<evidence type="ECO:0000313" key="8">
    <source>
        <dbReference type="Proteomes" id="UP001107558"/>
    </source>
</evidence>
<comment type="caution">
    <text evidence="7">The sequence shown here is derived from an EMBL/GenBank/DDBJ whole genome shotgun (WGS) entry which is preliminary data.</text>
</comment>
<dbReference type="InterPro" id="IPR003874">
    <property type="entry name" value="CDC45"/>
</dbReference>
<dbReference type="EMBL" id="JADBJN010000003">
    <property type="protein sequence ID" value="KAG5674134.1"/>
    <property type="molecule type" value="Genomic_DNA"/>
</dbReference>
<keyword evidence="5" id="KW-0131">Cell cycle</keyword>
<dbReference type="Proteomes" id="UP001107558">
    <property type="component" value="Chromosome 3"/>
</dbReference>
<dbReference type="GO" id="GO:0000727">
    <property type="term" value="P:double-strand break repair via break-induced replication"/>
    <property type="evidence" value="ECO:0007669"/>
    <property type="project" value="TreeGrafter"/>
</dbReference>
<sequence>MFVSDLRNEFFNFLSGKRVIIISNIDIDSIAASKILQTLFRNENVIFSITPVIGLKALKRTFDDNKSDCNIFVLINCGGCIDLLDFLAPEEDTIFFLVDSHRPLDLCNIYSDSQVRILGDHRNEEDIPAFDQIFRDSDDSEASGDEQEENVEEDGGLGEDDDDNPDRDSSSIRRSETHLEKFERRLRRNREKRDWEKTRERVLFDYSQYSYYARSSALVLYELAWQMSKDTLDLLWWSIVGITEQLLLGKIESSTYTLETQKIQSHVSRLSNKINGKSSTAVRVTFENDLYLALYRHWSVKESLNNSIYSACRLKLWTLNGKKKLNELLVEMGLPLAQASQQFTSMDLLMKKDFYQMIERTAEKYNMPGIIYGSFTLQYGYRHRFAAADYVYSMIAMIEQIENERTAEYCFIEALESLSRVNKDLIESGIDKAKVLLDAIFKQVKTSLESNQIYSAGPFLYFIMQDENILFSSPYGLTLLAKFMLNAYVAVSKSRRARESPLIACIPIDITREICLLIGIPPIGDETKNFFGKAFEQAAVKSNAAIAQDFFDTNIIQIKQSDCAKFIDALTVLLSR</sequence>
<dbReference type="OrthoDB" id="10258882at2759"/>
<evidence type="ECO:0000256" key="6">
    <source>
        <dbReference type="SAM" id="MobiDB-lite"/>
    </source>
</evidence>
<accession>A0A9J6BY45</accession>
<keyword evidence="8" id="KW-1185">Reference proteome</keyword>
<dbReference type="GO" id="GO:0031261">
    <property type="term" value="C:DNA replication preinitiation complex"/>
    <property type="evidence" value="ECO:0007669"/>
    <property type="project" value="TreeGrafter"/>
</dbReference>
<evidence type="ECO:0000313" key="7">
    <source>
        <dbReference type="EMBL" id="KAG5674134.1"/>
    </source>
</evidence>
<dbReference type="PANTHER" id="PTHR10507:SF0">
    <property type="entry name" value="CELL DIVISION CONTROL PROTEIN 45 HOMOLOG"/>
    <property type="match status" value="1"/>
</dbReference>
<dbReference type="Pfam" id="PF02724">
    <property type="entry name" value="CDC45"/>
    <property type="match status" value="1"/>
</dbReference>
<evidence type="ECO:0008006" key="9">
    <source>
        <dbReference type="Google" id="ProtNLM"/>
    </source>
</evidence>
<evidence type="ECO:0000256" key="3">
    <source>
        <dbReference type="ARBA" id="ARBA00022705"/>
    </source>
</evidence>
<feature type="region of interest" description="Disordered" evidence="6">
    <location>
        <begin position="137"/>
        <end position="174"/>
    </location>
</feature>
<dbReference type="GO" id="GO:1902977">
    <property type="term" value="P:mitotic DNA replication preinitiation complex assembly"/>
    <property type="evidence" value="ECO:0007669"/>
    <property type="project" value="TreeGrafter"/>
</dbReference>
<dbReference type="AlphaFoldDB" id="A0A9J6BY45"/>
<evidence type="ECO:0000256" key="1">
    <source>
        <dbReference type="ARBA" id="ARBA00004123"/>
    </source>
</evidence>
<keyword evidence="3" id="KW-0235">DNA replication</keyword>
<dbReference type="GO" id="GO:0003697">
    <property type="term" value="F:single-stranded DNA binding"/>
    <property type="evidence" value="ECO:0007669"/>
    <property type="project" value="TreeGrafter"/>
</dbReference>
<gene>
    <name evidence="7" type="ORF">PVAND_004119</name>
</gene>
<dbReference type="GO" id="GO:0003688">
    <property type="term" value="F:DNA replication origin binding"/>
    <property type="evidence" value="ECO:0007669"/>
    <property type="project" value="TreeGrafter"/>
</dbReference>
<evidence type="ECO:0000256" key="4">
    <source>
        <dbReference type="ARBA" id="ARBA00023242"/>
    </source>
</evidence>
<comment type="similarity">
    <text evidence="2">Belongs to the CDC45 family.</text>
</comment>
<protein>
    <recommendedName>
        <fullName evidence="9">Cell division control protein 45-like protein</fullName>
    </recommendedName>
</protein>
<keyword evidence="4" id="KW-0539">Nucleus</keyword>
<name>A0A9J6BY45_POLVA</name>
<comment type="subcellular location">
    <subcellularLocation>
        <location evidence="1">Nucleus</location>
    </subcellularLocation>
</comment>
<dbReference type="PANTHER" id="PTHR10507">
    <property type="entry name" value="CDC45-RELATED PROTEIN"/>
    <property type="match status" value="1"/>
</dbReference>
<feature type="compositionally biased region" description="Acidic residues" evidence="6">
    <location>
        <begin position="138"/>
        <end position="165"/>
    </location>
</feature>
<evidence type="ECO:0000256" key="2">
    <source>
        <dbReference type="ARBA" id="ARBA00010727"/>
    </source>
</evidence>
<proteinExistence type="inferred from homology"/>
<organism evidence="7 8">
    <name type="scientific">Polypedilum vanderplanki</name>
    <name type="common">Sleeping chironomid midge</name>
    <dbReference type="NCBI Taxonomy" id="319348"/>
    <lineage>
        <taxon>Eukaryota</taxon>
        <taxon>Metazoa</taxon>
        <taxon>Ecdysozoa</taxon>
        <taxon>Arthropoda</taxon>
        <taxon>Hexapoda</taxon>
        <taxon>Insecta</taxon>
        <taxon>Pterygota</taxon>
        <taxon>Neoptera</taxon>
        <taxon>Endopterygota</taxon>
        <taxon>Diptera</taxon>
        <taxon>Nematocera</taxon>
        <taxon>Chironomoidea</taxon>
        <taxon>Chironomidae</taxon>
        <taxon>Chironominae</taxon>
        <taxon>Polypedilum</taxon>
        <taxon>Polypedilum</taxon>
    </lineage>
</organism>
<reference evidence="7" key="1">
    <citation type="submission" date="2021-03" db="EMBL/GenBank/DDBJ databases">
        <title>Chromosome level genome of the anhydrobiotic midge Polypedilum vanderplanki.</title>
        <authorList>
            <person name="Yoshida Y."/>
            <person name="Kikawada T."/>
            <person name="Gusev O."/>
        </authorList>
    </citation>
    <scope>NUCLEOTIDE SEQUENCE</scope>
    <source>
        <strain evidence="7">NIAS01</strain>
        <tissue evidence="7">Whole body or cell culture</tissue>
    </source>
</reference>
<dbReference type="GO" id="GO:0006270">
    <property type="term" value="P:DNA replication initiation"/>
    <property type="evidence" value="ECO:0007669"/>
    <property type="project" value="InterPro"/>
</dbReference>
<evidence type="ECO:0000256" key="5">
    <source>
        <dbReference type="ARBA" id="ARBA00023306"/>
    </source>
</evidence>